<name>A0AAE0F7M8_9CHLO</name>
<comment type="caution">
    <text evidence="2">The sequence shown here is derived from an EMBL/GenBank/DDBJ whole genome shotgun (WGS) entry which is preliminary data.</text>
</comment>
<keyword evidence="1" id="KW-0175">Coiled coil</keyword>
<reference evidence="2 3" key="1">
    <citation type="journal article" date="2015" name="Genome Biol. Evol.">
        <title>Comparative Genomics of a Bacterivorous Green Alga Reveals Evolutionary Causalities and Consequences of Phago-Mixotrophic Mode of Nutrition.</title>
        <authorList>
            <person name="Burns J.A."/>
            <person name="Paasch A."/>
            <person name="Narechania A."/>
            <person name="Kim E."/>
        </authorList>
    </citation>
    <scope>NUCLEOTIDE SEQUENCE [LARGE SCALE GENOMIC DNA]</scope>
    <source>
        <strain evidence="2 3">PLY_AMNH</strain>
    </source>
</reference>
<evidence type="ECO:0008006" key="4">
    <source>
        <dbReference type="Google" id="ProtNLM"/>
    </source>
</evidence>
<dbReference type="Proteomes" id="UP001190700">
    <property type="component" value="Unassembled WGS sequence"/>
</dbReference>
<dbReference type="InterPro" id="IPR011009">
    <property type="entry name" value="Kinase-like_dom_sf"/>
</dbReference>
<accession>A0AAE0F7M8</accession>
<dbReference type="EMBL" id="LGRX02024790">
    <property type="protein sequence ID" value="KAK3253510.1"/>
    <property type="molecule type" value="Genomic_DNA"/>
</dbReference>
<sequence length="148" mass="16656">MPENIASVAQNQDTLVSSLAEVYLNVHELKSGLEAHGVKPARLNEGFMKLGIQLDHIEIKLDDLHQKMVNMNEEMKKITEKMITSKKPKGLQGRILHLTIPYANLRIIEEVGAGGFATVYRGTWQGTEIAYKEIIIDTSNKKTMLRQV</sequence>
<evidence type="ECO:0000256" key="1">
    <source>
        <dbReference type="SAM" id="Coils"/>
    </source>
</evidence>
<feature type="coiled-coil region" evidence="1">
    <location>
        <begin position="54"/>
        <end position="81"/>
    </location>
</feature>
<evidence type="ECO:0000313" key="3">
    <source>
        <dbReference type="Proteomes" id="UP001190700"/>
    </source>
</evidence>
<dbReference type="AlphaFoldDB" id="A0AAE0F7M8"/>
<proteinExistence type="predicted"/>
<gene>
    <name evidence="2" type="ORF">CYMTET_37237</name>
</gene>
<dbReference type="SUPFAM" id="SSF56112">
    <property type="entry name" value="Protein kinase-like (PK-like)"/>
    <property type="match status" value="1"/>
</dbReference>
<evidence type="ECO:0000313" key="2">
    <source>
        <dbReference type="EMBL" id="KAK3253510.1"/>
    </source>
</evidence>
<protein>
    <recommendedName>
        <fullName evidence="4">Protein kinase domain-containing protein</fullName>
    </recommendedName>
</protein>
<keyword evidence="3" id="KW-1185">Reference proteome</keyword>
<organism evidence="2 3">
    <name type="scientific">Cymbomonas tetramitiformis</name>
    <dbReference type="NCBI Taxonomy" id="36881"/>
    <lineage>
        <taxon>Eukaryota</taxon>
        <taxon>Viridiplantae</taxon>
        <taxon>Chlorophyta</taxon>
        <taxon>Pyramimonadophyceae</taxon>
        <taxon>Pyramimonadales</taxon>
        <taxon>Pyramimonadaceae</taxon>
        <taxon>Cymbomonas</taxon>
    </lineage>
</organism>
<dbReference type="Gene3D" id="3.30.200.20">
    <property type="entry name" value="Phosphorylase Kinase, domain 1"/>
    <property type="match status" value="1"/>
</dbReference>